<organism evidence="1">
    <name type="scientific">Rhipicephalus zambeziensis</name>
    <dbReference type="NCBI Taxonomy" id="60191"/>
    <lineage>
        <taxon>Eukaryota</taxon>
        <taxon>Metazoa</taxon>
        <taxon>Ecdysozoa</taxon>
        <taxon>Arthropoda</taxon>
        <taxon>Chelicerata</taxon>
        <taxon>Arachnida</taxon>
        <taxon>Acari</taxon>
        <taxon>Parasitiformes</taxon>
        <taxon>Ixodida</taxon>
        <taxon>Ixodoidea</taxon>
        <taxon>Ixodidae</taxon>
        <taxon>Rhipicephalinae</taxon>
        <taxon>Rhipicephalus</taxon>
        <taxon>Rhipicephalus</taxon>
    </lineage>
</organism>
<evidence type="ECO:0000313" key="1">
    <source>
        <dbReference type="EMBL" id="MAA12993.1"/>
    </source>
</evidence>
<proteinExistence type="predicted"/>
<name>A0A224YFM0_9ACAR</name>
<dbReference type="AlphaFoldDB" id="A0A224YFM0"/>
<reference evidence="1" key="1">
    <citation type="journal article" date="2017" name="Parasit. Vectors">
        <title>Sialotranscriptomics of Rhipicephalus zambeziensis reveals intricate expression profiles of secretory proteins and suggests tight temporal transcriptional regulation during blood-feeding.</title>
        <authorList>
            <person name="de Castro M.H."/>
            <person name="de Klerk D."/>
            <person name="Pienaar R."/>
            <person name="Rees D.J.G."/>
            <person name="Mans B.J."/>
        </authorList>
    </citation>
    <scope>NUCLEOTIDE SEQUENCE</scope>
    <source>
        <tissue evidence="1">Salivary glands</tissue>
    </source>
</reference>
<sequence length="126" mass="14886">MYHRTCLFESNNCVFYRKQSKKITCPSQTSTKQKLQSWLWQQPNIRGAVRTTSPSQNNIRAHFVASSCRFMYSETSVIRISADHQKYSYHPKFVSPESRKLACDKRKLAYIFINRFSGPQQRQKEL</sequence>
<accession>A0A224YFM0</accession>
<protein>
    <submittedName>
        <fullName evidence="1">Uncharacterized protein</fullName>
    </submittedName>
</protein>
<dbReference type="EMBL" id="GFPF01001847">
    <property type="protein sequence ID" value="MAA12993.1"/>
    <property type="molecule type" value="Transcribed_RNA"/>
</dbReference>